<evidence type="ECO:0000313" key="4">
    <source>
        <dbReference type="Proteomes" id="UP000192578"/>
    </source>
</evidence>
<gene>
    <name evidence="3" type="ORF">BV898_12786</name>
</gene>
<evidence type="ECO:0000313" key="3">
    <source>
        <dbReference type="EMBL" id="OQV12949.1"/>
    </source>
</evidence>
<feature type="signal peptide" evidence="2">
    <location>
        <begin position="1"/>
        <end position="23"/>
    </location>
</feature>
<reference evidence="4" key="1">
    <citation type="submission" date="2017-01" db="EMBL/GenBank/DDBJ databases">
        <title>Comparative genomics of anhydrobiosis in the tardigrade Hypsibius dujardini.</title>
        <authorList>
            <person name="Yoshida Y."/>
            <person name="Koutsovoulos G."/>
            <person name="Laetsch D."/>
            <person name="Stevens L."/>
            <person name="Kumar S."/>
            <person name="Horikawa D."/>
            <person name="Ishino K."/>
            <person name="Komine S."/>
            <person name="Tomita M."/>
            <person name="Blaxter M."/>
            <person name="Arakawa K."/>
        </authorList>
    </citation>
    <scope>NUCLEOTIDE SEQUENCE [LARGE SCALE GENOMIC DNA]</scope>
    <source>
        <strain evidence="4">Z151</strain>
    </source>
</reference>
<feature type="chain" id="PRO_5013320403" description="Beta/gamma crystallin 'Greek key' domain-containing protein" evidence="2">
    <location>
        <begin position="24"/>
        <end position="119"/>
    </location>
</feature>
<evidence type="ECO:0008006" key="5">
    <source>
        <dbReference type="Google" id="ProtNLM"/>
    </source>
</evidence>
<comment type="caution">
    <text evidence="3">The sequence shown here is derived from an EMBL/GenBank/DDBJ whole genome shotgun (WGS) entry which is preliminary data.</text>
</comment>
<protein>
    <recommendedName>
        <fullName evidence="5">Beta/gamma crystallin 'Greek key' domain-containing protein</fullName>
    </recommendedName>
</protein>
<dbReference type="Proteomes" id="UP000192578">
    <property type="component" value="Unassembled WGS sequence"/>
</dbReference>
<sequence length="119" mass="12550">MFALLFLCSCCATVLINSQGTGATVVTLFEDINYGGSTFGVTVNADCVSAPVVAGFNDRTTSIQLPSTNDCVTLWEDRDCQGDSFNVIGSQAFADSMNDRTSSVSPCNYVGPSKQSVKP</sequence>
<organism evidence="3 4">
    <name type="scientific">Hypsibius exemplaris</name>
    <name type="common">Freshwater tardigrade</name>
    <dbReference type="NCBI Taxonomy" id="2072580"/>
    <lineage>
        <taxon>Eukaryota</taxon>
        <taxon>Metazoa</taxon>
        <taxon>Ecdysozoa</taxon>
        <taxon>Tardigrada</taxon>
        <taxon>Eutardigrada</taxon>
        <taxon>Parachela</taxon>
        <taxon>Hypsibioidea</taxon>
        <taxon>Hypsibiidae</taxon>
        <taxon>Hypsibius</taxon>
    </lineage>
</organism>
<feature type="region of interest" description="Disordered" evidence="1">
    <location>
        <begin position="98"/>
        <end position="119"/>
    </location>
</feature>
<dbReference type="Gene3D" id="2.60.20.10">
    <property type="entry name" value="Crystallins"/>
    <property type="match status" value="1"/>
</dbReference>
<accession>A0A1W0WCM6</accession>
<dbReference type="SUPFAM" id="SSF49695">
    <property type="entry name" value="gamma-Crystallin-like"/>
    <property type="match status" value="1"/>
</dbReference>
<proteinExistence type="predicted"/>
<name>A0A1W0WCM6_HYPEX</name>
<evidence type="ECO:0000256" key="2">
    <source>
        <dbReference type="SAM" id="SignalP"/>
    </source>
</evidence>
<dbReference type="InterPro" id="IPR011024">
    <property type="entry name" value="G_crystallin-like"/>
</dbReference>
<evidence type="ECO:0000256" key="1">
    <source>
        <dbReference type="SAM" id="MobiDB-lite"/>
    </source>
</evidence>
<dbReference type="AlphaFoldDB" id="A0A1W0WCM6"/>
<keyword evidence="4" id="KW-1185">Reference proteome</keyword>
<dbReference type="EMBL" id="MTYJ01000133">
    <property type="protein sequence ID" value="OQV12949.1"/>
    <property type="molecule type" value="Genomic_DNA"/>
</dbReference>
<keyword evidence="2" id="KW-0732">Signal</keyword>